<dbReference type="PROSITE" id="PS51085">
    <property type="entry name" value="2FE2S_FER_2"/>
    <property type="match status" value="1"/>
</dbReference>
<protein>
    <submittedName>
        <fullName evidence="9">Oxidoreductase</fullName>
    </submittedName>
</protein>
<dbReference type="InterPro" id="IPR036010">
    <property type="entry name" value="2Fe-2S_ferredoxin-like_sf"/>
</dbReference>
<evidence type="ECO:0000259" key="8">
    <source>
        <dbReference type="PROSITE" id="PS51384"/>
    </source>
</evidence>
<dbReference type="Gene3D" id="3.40.50.80">
    <property type="entry name" value="Nucleotide-binding domain of ferredoxin-NADP reductase (FNR) module"/>
    <property type="match status" value="1"/>
</dbReference>
<keyword evidence="6" id="KW-0411">Iron-sulfur</keyword>
<sequence>MIPVIVRNVVTEAQGVVRLVLGSLDGSGLPTFEAGAHIDIKLPSGLLRQYSLCRLQVEAQYYEIAVLKDPQSRGGSAEVHRLKMGDTLSISAPRNHFPLIDTRRHSVLVAGGIGVTPLLPMAQQLQKMDLPFEFHYCSKSPDTAAFSSALKSASFADKMHFHFSQVASSGRMDVVNVLSRHSNHSELYVCGPADFINDVSLQAKMLGWPEERMHREFFAAPAVDEHVVENTAFKVKIHSTGEIFDVEADQSIFEVLDNNGVFLAVSCESGVCGTCQTGVIEGVPDHRDVFLTDQEHASGKLVMPCCSRSKTPILELDL</sequence>
<dbReference type="InterPro" id="IPR001041">
    <property type="entry name" value="2Fe-2S_ferredoxin-type"/>
</dbReference>
<comment type="caution">
    <text evidence="9">The sequence shown here is derived from an EMBL/GenBank/DDBJ whole genome shotgun (WGS) entry which is preliminary data.</text>
</comment>
<dbReference type="InterPro" id="IPR012675">
    <property type="entry name" value="Beta-grasp_dom_sf"/>
</dbReference>
<dbReference type="PANTHER" id="PTHR47354:SF1">
    <property type="entry name" value="CARNITINE MONOOXYGENASE REDUCTASE SUBUNIT"/>
    <property type="match status" value="1"/>
</dbReference>
<dbReference type="PRINTS" id="PR00409">
    <property type="entry name" value="PHDIOXRDTASE"/>
</dbReference>
<dbReference type="InterPro" id="IPR017927">
    <property type="entry name" value="FAD-bd_FR_type"/>
</dbReference>
<proteinExistence type="predicted"/>
<evidence type="ECO:0000256" key="1">
    <source>
        <dbReference type="ARBA" id="ARBA00022630"/>
    </source>
</evidence>
<accession>A0A3M8PZX1</accession>
<dbReference type="Gene3D" id="3.10.20.30">
    <property type="match status" value="1"/>
</dbReference>
<dbReference type="OrthoDB" id="4258484at2"/>
<dbReference type="GO" id="GO:0046872">
    <property type="term" value="F:metal ion binding"/>
    <property type="evidence" value="ECO:0007669"/>
    <property type="project" value="UniProtKB-KW"/>
</dbReference>
<evidence type="ECO:0000259" key="7">
    <source>
        <dbReference type="PROSITE" id="PS51085"/>
    </source>
</evidence>
<dbReference type="PANTHER" id="PTHR47354">
    <property type="entry name" value="NADH OXIDOREDUCTASE HCR"/>
    <property type="match status" value="1"/>
</dbReference>
<evidence type="ECO:0000256" key="3">
    <source>
        <dbReference type="ARBA" id="ARBA00022723"/>
    </source>
</evidence>
<dbReference type="InterPro" id="IPR017938">
    <property type="entry name" value="Riboflavin_synthase-like_b-brl"/>
</dbReference>
<reference evidence="9 10" key="1">
    <citation type="journal article" date="2012" name="Int. J. Syst. Evol. Microbiol.">
        <title>Marinomonas hwangdonensis sp. nov., isolated from seawater.</title>
        <authorList>
            <person name="Jung Y.T."/>
            <person name="Oh T.K."/>
            <person name="Yoon J.H."/>
        </authorList>
    </citation>
    <scope>NUCLEOTIDE SEQUENCE [LARGE SCALE GENOMIC DNA]</scope>
    <source>
        <strain evidence="9 10">HDW-15</strain>
    </source>
</reference>
<dbReference type="SUPFAM" id="SSF52343">
    <property type="entry name" value="Ferredoxin reductase-like, C-terminal NADP-linked domain"/>
    <property type="match status" value="1"/>
</dbReference>
<dbReference type="PROSITE" id="PS51384">
    <property type="entry name" value="FAD_FR"/>
    <property type="match status" value="1"/>
</dbReference>
<dbReference type="GO" id="GO:0016491">
    <property type="term" value="F:oxidoreductase activity"/>
    <property type="evidence" value="ECO:0007669"/>
    <property type="project" value="UniProtKB-KW"/>
</dbReference>
<organism evidence="9 10">
    <name type="scientific">Marinomonas hwangdonensis</name>
    <dbReference type="NCBI Taxonomy" id="1053647"/>
    <lineage>
        <taxon>Bacteria</taxon>
        <taxon>Pseudomonadati</taxon>
        <taxon>Pseudomonadota</taxon>
        <taxon>Gammaproteobacteria</taxon>
        <taxon>Oceanospirillales</taxon>
        <taxon>Oceanospirillaceae</taxon>
        <taxon>Marinomonas</taxon>
    </lineage>
</organism>
<evidence type="ECO:0000256" key="6">
    <source>
        <dbReference type="ARBA" id="ARBA00023014"/>
    </source>
</evidence>
<evidence type="ECO:0000313" key="9">
    <source>
        <dbReference type="EMBL" id="RNF49306.1"/>
    </source>
</evidence>
<dbReference type="SUPFAM" id="SSF63380">
    <property type="entry name" value="Riboflavin synthase domain-like"/>
    <property type="match status" value="1"/>
</dbReference>
<keyword evidence="1" id="KW-0285">Flavoprotein</keyword>
<feature type="domain" description="FAD-binding FR-type" evidence="8">
    <location>
        <begin position="1"/>
        <end position="100"/>
    </location>
</feature>
<dbReference type="CDD" id="cd06185">
    <property type="entry name" value="PDR_like"/>
    <property type="match status" value="1"/>
</dbReference>
<dbReference type="Gene3D" id="2.40.30.10">
    <property type="entry name" value="Translation factors"/>
    <property type="match status" value="1"/>
</dbReference>
<dbReference type="CDD" id="cd00207">
    <property type="entry name" value="fer2"/>
    <property type="match status" value="1"/>
</dbReference>
<dbReference type="InterPro" id="IPR006058">
    <property type="entry name" value="2Fe2S_fd_BS"/>
</dbReference>
<gene>
    <name evidence="9" type="ORF">EBI00_13150</name>
</gene>
<dbReference type="Pfam" id="PF00111">
    <property type="entry name" value="Fer2"/>
    <property type="match status" value="1"/>
</dbReference>
<dbReference type="RefSeq" id="WP_123096401.1">
    <property type="nucleotide sequence ID" value="NZ_RIZG01000008.1"/>
</dbReference>
<evidence type="ECO:0000256" key="5">
    <source>
        <dbReference type="ARBA" id="ARBA00023004"/>
    </source>
</evidence>
<dbReference type="Proteomes" id="UP000280507">
    <property type="component" value="Unassembled WGS sequence"/>
</dbReference>
<dbReference type="PROSITE" id="PS00197">
    <property type="entry name" value="2FE2S_FER_1"/>
    <property type="match status" value="1"/>
</dbReference>
<evidence type="ECO:0000256" key="2">
    <source>
        <dbReference type="ARBA" id="ARBA00022714"/>
    </source>
</evidence>
<keyword evidence="2" id="KW-0001">2Fe-2S</keyword>
<dbReference type="GO" id="GO:0051537">
    <property type="term" value="F:2 iron, 2 sulfur cluster binding"/>
    <property type="evidence" value="ECO:0007669"/>
    <property type="project" value="UniProtKB-KW"/>
</dbReference>
<dbReference type="AlphaFoldDB" id="A0A3M8PZX1"/>
<keyword evidence="10" id="KW-1185">Reference proteome</keyword>
<dbReference type="EMBL" id="RIZG01000008">
    <property type="protein sequence ID" value="RNF49306.1"/>
    <property type="molecule type" value="Genomic_DNA"/>
</dbReference>
<dbReference type="SUPFAM" id="SSF54292">
    <property type="entry name" value="2Fe-2S ferredoxin-like"/>
    <property type="match status" value="1"/>
</dbReference>
<evidence type="ECO:0000313" key="10">
    <source>
        <dbReference type="Proteomes" id="UP000280507"/>
    </source>
</evidence>
<name>A0A3M8PZX1_9GAMM</name>
<evidence type="ECO:0000256" key="4">
    <source>
        <dbReference type="ARBA" id="ARBA00023002"/>
    </source>
</evidence>
<keyword evidence="5" id="KW-0408">Iron</keyword>
<feature type="domain" description="2Fe-2S ferredoxin-type" evidence="7">
    <location>
        <begin position="233"/>
        <end position="318"/>
    </location>
</feature>
<dbReference type="InterPro" id="IPR039261">
    <property type="entry name" value="FNR_nucleotide-bd"/>
</dbReference>
<keyword evidence="3" id="KW-0479">Metal-binding</keyword>
<keyword evidence="4" id="KW-0560">Oxidoreductase</keyword>
<dbReference type="InterPro" id="IPR050415">
    <property type="entry name" value="MRET"/>
</dbReference>